<feature type="modified residue" description="4-aspartylphosphate" evidence="6">
    <location>
        <position position="51"/>
    </location>
</feature>
<feature type="DNA-binding region" description="OmpR/PhoB-type" evidence="7">
    <location>
        <begin position="124"/>
        <end position="221"/>
    </location>
</feature>
<dbReference type="PROSITE" id="PS51755">
    <property type="entry name" value="OMPR_PHOB"/>
    <property type="match status" value="1"/>
</dbReference>
<dbReference type="Proteomes" id="UP000027982">
    <property type="component" value="Chromosome"/>
</dbReference>
<proteinExistence type="predicted"/>
<dbReference type="GO" id="GO:0000156">
    <property type="term" value="F:phosphorelay response regulator activity"/>
    <property type="evidence" value="ECO:0007669"/>
    <property type="project" value="TreeGrafter"/>
</dbReference>
<dbReference type="PANTHER" id="PTHR48111">
    <property type="entry name" value="REGULATOR OF RPOS"/>
    <property type="match status" value="1"/>
</dbReference>
<keyword evidence="5" id="KW-0804">Transcription</keyword>
<dbReference type="AlphaFoldDB" id="A0A068NJM2"/>
<dbReference type="EMBL" id="CP007139">
    <property type="protein sequence ID" value="AIE83813.1"/>
    <property type="molecule type" value="Genomic_DNA"/>
</dbReference>
<reference evidence="10 11" key="1">
    <citation type="journal article" date="2014" name="PLoS ONE">
        <title>The first complete genome sequence of the class fimbriimonadia in the phylum armatimonadetes.</title>
        <authorList>
            <person name="Hu Z.Y."/>
            <person name="Wang Y.Z."/>
            <person name="Im W.T."/>
            <person name="Wang S.Y."/>
            <person name="Zhao G.P."/>
            <person name="Zheng H.J."/>
            <person name="Quan Z.X."/>
        </authorList>
    </citation>
    <scope>NUCLEOTIDE SEQUENCE [LARGE SCALE GENOMIC DNA]</scope>
    <source>
        <strain evidence="10">Gsoil 348</strain>
    </source>
</reference>
<evidence type="ECO:0000256" key="7">
    <source>
        <dbReference type="PROSITE-ProRule" id="PRU01091"/>
    </source>
</evidence>
<dbReference type="InterPro" id="IPR001867">
    <property type="entry name" value="OmpR/PhoB-type_DNA-bd"/>
</dbReference>
<dbReference type="Pfam" id="PF00072">
    <property type="entry name" value="Response_reg"/>
    <property type="match status" value="1"/>
</dbReference>
<dbReference type="GO" id="GO:0006355">
    <property type="term" value="P:regulation of DNA-templated transcription"/>
    <property type="evidence" value="ECO:0007669"/>
    <property type="project" value="InterPro"/>
</dbReference>
<gene>
    <name evidence="10" type="ORF">OP10G_0445</name>
</gene>
<keyword evidence="2" id="KW-0902">Two-component regulatory system</keyword>
<evidence type="ECO:0000256" key="2">
    <source>
        <dbReference type="ARBA" id="ARBA00023012"/>
    </source>
</evidence>
<dbReference type="PROSITE" id="PS50110">
    <property type="entry name" value="RESPONSE_REGULATORY"/>
    <property type="match status" value="1"/>
</dbReference>
<dbReference type="Gene3D" id="3.40.50.2300">
    <property type="match status" value="1"/>
</dbReference>
<evidence type="ECO:0000256" key="1">
    <source>
        <dbReference type="ARBA" id="ARBA00022553"/>
    </source>
</evidence>
<dbReference type="KEGG" id="fgi:OP10G_0445"/>
<evidence type="ECO:0000313" key="11">
    <source>
        <dbReference type="Proteomes" id="UP000027982"/>
    </source>
</evidence>
<feature type="domain" description="OmpR/PhoB-type" evidence="9">
    <location>
        <begin position="124"/>
        <end position="221"/>
    </location>
</feature>
<evidence type="ECO:0000256" key="5">
    <source>
        <dbReference type="ARBA" id="ARBA00023163"/>
    </source>
</evidence>
<dbReference type="OrthoDB" id="152576at2"/>
<dbReference type="SMART" id="SM00448">
    <property type="entry name" value="REC"/>
    <property type="match status" value="1"/>
</dbReference>
<evidence type="ECO:0000313" key="10">
    <source>
        <dbReference type="EMBL" id="AIE83813.1"/>
    </source>
</evidence>
<dbReference type="Gene3D" id="6.10.250.690">
    <property type="match status" value="1"/>
</dbReference>
<dbReference type="GO" id="GO:0005829">
    <property type="term" value="C:cytosol"/>
    <property type="evidence" value="ECO:0007669"/>
    <property type="project" value="TreeGrafter"/>
</dbReference>
<dbReference type="CDD" id="cd19935">
    <property type="entry name" value="REC_OmpR_CusR-like"/>
    <property type="match status" value="1"/>
</dbReference>
<keyword evidence="4 7" id="KW-0238">DNA-binding</keyword>
<dbReference type="InterPro" id="IPR011006">
    <property type="entry name" value="CheY-like_superfamily"/>
</dbReference>
<dbReference type="PANTHER" id="PTHR48111:SF22">
    <property type="entry name" value="REGULATOR OF RPOS"/>
    <property type="match status" value="1"/>
</dbReference>
<dbReference type="GO" id="GO:0000976">
    <property type="term" value="F:transcription cis-regulatory region binding"/>
    <property type="evidence" value="ECO:0007669"/>
    <property type="project" value="TreeGrafter"/>
</dbReference>
<dbReference type="Pfam" id="PF00486">
    <property type="entry name" value="Trans_reg_C"/>
    <property type="match status" value="1"/>
</dbReference>
<keyword evidence="3" id="KW-0805">Transcription regulation</keyword>
<accession>A0A068NJM2</accession>
<dbReference type="InterPro" id="IPR036388">
    <property type="entry name" value="WH-like_DNA-bd_sf"/>
</dbReference>
<name>A0A068NJM2_FIMGI</name>
<evidence type="ECO:0000256" key="3">
    <source>
        <dbReference type="ARBA" id="ARBA00023015"/>
    </source>
</evidence>
<sequence>MRILLVEDDLELAATLKQVLKSSGVAVDIARDGQTGLEEALANEYSLIILDLMLPNLNGLKVCSAFRQSRGTTPILMITARDSVDDRIRGLEIGADDYLPKPFDVREFLARVRALIRRDRVLKTRRLQVGDLKIDTRQRTATVSDTPILLTRVEYGILETLASQVGRVVFRETLLDLVWQDREPGSNKLDVAVRSLRRKLDSAGCNGLIQTIYGSGYMITDDQEGNAK</sequence>
<keyword evidence="11" id="KW-1185">Reference proteome</keyword>
<feature type="domain" description="Response regulatory" evidence="8">
    <location>
        <begin position="2"/>
        <end position="116"/>
    </location>
</feature>
<keyword evidence="1 6" id="KW-0597">Phosphoprotein</keyword>
<dbReference type="HOGENOM" id="CLU_000445_30_1_0"/>
<dbReference type="eggNOG" id="COG0745">
    <property type="taxonomic scope" value="Bacteria"/>
</dbReference>
<dbReference type="Gene3D" id="1.10.10.10">
    <property type="entry name" value="Winged helix-like DNA-binding domain superfamily/Winged helix DNA-binding domain"/>
    <property type="match status" value="1"/>
</dbReference>
<protein>
    <submittedName>
        <fullName evidence="10">Two component transcriptional regulator, winged helix family</fullName>
    </submittedName>
</protein>
<dbReference type="RefSeq" id="WP_025227525.1">
    <property type="nucleotide sequence ID" value="NZ_CP007139.1"/>
</dbReference>
<evidence type="ECO:0000256" key="4">
    <source>
        <dbReference type="ARBA" id="ARBA00023125"/>
    </source>
</evidence>
<dbReference type="GO" id="GO:0032993">
    <property type="term" value="C:protein-DNA complex"/>
    <property type="evidence" value="ECO:0007669"/>
    <property type="project" value="TreeGrafter"/>
</dbReference>
<organism evidence="10 11">
    <name type="scientific">Fimbriimonas ginsengisoli Gsoil 348</name>
    <dbReference type="NCBI Taxonomy" id="661478"/>
    <lineage>
        <taxon>Bacteria</taxon>
        <taxon>Bacillati</taxon>
        <taxon>Armatimonadota</taxon>
        <taxon>Fimbriimonadia</taxon>
        <taxon>Fimbriimonadales</taxon>
        <taxon>Fimbriimonadaceae</taxon>
        <taxon>Fimbriimonas</taxon>
    </lineage>
</organism>
<dbReference type="FunFam" id="3.40.50.2300:FF:000002">
    <property type="entry name" value="DNA-binding response regulator PhoP"/>
    <property type="match status" value="1"/>
</dbReference>
<dbReference type="SUPFAM" id="SSF52172">
    <property type="entry name" value="CheY-like"/>
    <property type="match status" value="1"/>
</dbReference>
<evidence type="ECO:0000259" key="9">
    <source>
        <dbReference type="PROSITE" id="PS51755"/>
    </source>
</evidence>
<evidence type="ECO:0000256" key="6">
    <source>
        <dbReference type="PROSITE-ProRule" id="PRU00169"/>
    </source>
</evidence>
<dbReference type="InterPro" id="IPR001789">
    <property type="entry name" value="Sig_transdc_resp-reg_receiver"/>
</dbReference>
<dbReference type="STRING" id="661478.OP10G_0445"/>
<dbReference type="SMART" id="SM00862">
    <property type="entry name" value="Trans_reg_C"/>
    <property type="match status" value="1"/>
</dbReference>
<dbReference type="InterPro" id="IPR039420">
    <property type="entry name" value="WalR-like"/>
</dbReference>
<dbReference type="CDD" id="cd00383">
    <property type="entry name" value="trans_reg_C"/>
    <property type="match status" value="1"/>
</dbReference>
<evidence type="ECO:0000259" key="8">
    <source>
        <dbReference type="PROSITE" id="PS50110"/>
    </source>
</evidence>